<name>A0AAP0QA00_9ROSI</name>
<reference evidence="1 2" key="1">
    <citation type="submission" date="2024-05" db="EMBL/GenBank/DDBJ databases">
        <title>Haplotype-resolved chromosome-level genome assembly of Huyou (Citrus changshanensis).</title>
        <authorList>
            <person name="Miao C."/>
            <person name="Chen W."/>
            <person name="Wu Y."/>
            <person name="Wang L."/>
            <person name="Zhao S."/>
            <person name="Grierson D."/>
            <person name="Xu C."/>
            <person name="Chen K."/>
        </authorList>
    </citation>
    <scope>NUCLEOTIDE SEQUENCE [LARGE SCALE GENOMIC DNA]</scope>
    <source>
        <strain evidence="1">01-14</strain>
        <tissue evidence="1">Leaf</tissue>
    </source>
</reference>
<organism evidence="1 2">
    <name type="scientific">Citrus x changshan-huyou</name>
    <dbReference type="NCBI Taxonomy" id="2935761"/>
    <lineage>
        <taxon>Eukaryota</taxon>
        <taxon>Viridiplantae</taxon>
        <taxon>Streptophyta</taxon>
        <taxon>Embryophyta</taxon>
        <taxon>Tracheophyta</taxon>
        <taxon>Spermatophyta</taxon>
        <taxon>Magnoliopsida</taxon>
        <taxon>eudicotyledons</taxon>
        <taxon>Gunneridae</taxon>
        <taxon>Pentapetalae</taxon>
        <taxon>rosids</taxon>
        <taxon>malvids</taxon>
        <taxon>Sapindales</taxon>
        <taxon>Rutaceae</taxon>
        <taxon>Aurantioideae</taxon>
        <taxon>Citrus</taxon>
    </lineage>
</organism>
<protein>
    <submittedName>
        <fullName evidence="1">Uncharacterized protein</fullName>
    </submittedName>
</protein>
<comment type="caution">
    <text evidence="1">The sequence shown here is derived from an EMBL/GenBank/DDBJ whole genome shotgun (WGS) entry which is preliminary data.</text>
</comment>
<proteinExistence type="predicted"/>
<keyword evidence="2" id="KW-1185">Reference proteome</keyword>
<dbReference type="Proteomes" id="UP001428341">
    <property type="component" value="Unassembled WGS sequence"/>
</dbReference>
<dbReference type="AlphaFoldDB" id="A0AAP0QA00"/>
<accession>A0AAP0QA00</accession>
<evidence type="ECO:0000313" key="1">
    <source>
        <dbReference type="EMBL" id="KAK9177035.1"/>
    </source>
</evidence>
<evidence type="ECO:0000313" key="2">
    <source>
        <dbReference type="Proteomes" id="UP001428341"/>
    </source>
</evidence>
<gene>
    <name evidence="1" type="ORF">WN944_029054</name>
</gene>
<sequence>MGIFSYVYSPYQNHLFFPSFQQLNPLIKLFHCLFKDSKLLRLVDSFQSAQRRRTRTSTKGGESTDITFYWVDWKMIRIPRYQEREGVFSKHHFFYGLIPRKLFKLLSPNDHC</sequence>
<dbReference type="EMBL" id="JBCGBO010000025">
    <property type="protein sequence ID" value="KAK9177035.1"/>
    <property type="molecule type" value="Genomic_DNA"/>
</dbReference>